<feature type="signal peptide" evidence="7">
    <location>
        <begin position="1"/>
        <end position="18"/>
    </location>
</feature>
<evidence type="ECO:0000256" key="5">
    <source>
        <dbReference type="ARBA" id="ARBA00023240"/>
    </source>
</evidence>
<dbReference type="InterPro" id="IPR005657">
    <property type="entry name" value="Triabi/Procalin"/>
</dbReference>
<dbReference type="Gene3D" id="2.40.128.20">
    <property type="match status" value="1"/>
</dbReference>
<organism evidence="8">
    <name type="scientific">Triatoma matogrossensis</name>
    <dbReference type="NCBI Taxonomy" id="162370"/>
    <lineage>
        <taxon>Eukaryota</taxon>
        <taxon>Metazoa</taxon>
        <taxon>Ecdysozoa</taxon>
        <taxon>Arthropoda</taxon>
        <taxon>Hexapoda</taxon>
        <taxon>Insecta</taxon>
        <taxon>Pterygota</taxon>
        <taxon>Neoptera</taxon>
        <taxon>Paraneoptera</taxon>
        <taxon>Hemiptera</taxon>
        <taxon>Heteroptera</taxon>
        <taxon>Panheteroptera</taxon>
        <taxon>Cimicomorpha</taxon>
        <taxon>Reduviidae</taxon>
        <taxon>Triatominae</taxon>
        <taxon>Triatoma</taxon>
    </lineage>
</organism>
<keyword evidence="3" id="KW-0800">Toxin</keyword>
<name>E2J706_9HEMI</name>
<proteinExistence type="evidence at transcript level"/>
<dbReference type="GO" id="GO:0005576">
    <property type="term" value="C:extracellular region"/>
    <property type="evidence" value="ECO:0007669"/>
    <property type="project" value="UniProtKB-SubCell"/>
</dbReference>
<keyword evidence="2" id="KW-0964">Secreted</keyword>
<evidence type="ECO:0000256" key="4">
    <source>
        <dbReference type="ARBA" id="ARBA00022729"/>
    </source>
</evidence>
<evidence type="ECO:0000256" key="6">
    <source>
        <dbReference type="ARBA" id="ARBA00034121"/>
    </source>
</evidence>
<protein>
    <submittedName>
        <fullName evidence="8">Salivary lipocalin</fullName>
    </submittedName>
</protein>
<dbReference type="InterPro" id="IPR012674">
    <property type="entry name" value="Calycin"/>
</dbReference>
<evidence type="ECO:0000256" key="7">
    <source>
        <dbReference type="SAM" id="SignalP"/>
    </source>
</evidence>
<feature type="chain" id="PRO_5003159617" evidence="7">
    <location>
        <begin position="19"/>
        <end position="199"/>
    </location>
</feature>
<dbReference type="Pfam" id="PF03973">
    <property type="entry name" value="Triabin"/>
    <property type="match status" value="1"/>
</dbReference>
<dbReference type="CDD" id="cd19423">
    <property type="entry name" value="lipocalin_LTBP1-like"/>
    <property type="match status" value="1"/>
</dbReference>
<sequence length="199" mass="22751">MKTIIAVVLIGILTYAFAETTDKIEKCQEVSPMENFDSTKLRKGTWFMTRAKNGTASTLCQKFKFEHDSEKNLVVRYGFHISDEFYKARCNCSKDTEEGKCSSKCTLTRVEKGASGKSGNFQADFVIIATDYENYAIVYRCVKIGTEIIGDNFLILIPNRAAIKHEEIKKLLSDKLNLRLNDFHTRKNQKCKSIKDNMF</sequence>
<comment type="similarity">
    <text evidence="6">Belongs to the calycin superfamily. Triabin family.</text>
</comment>
<dbReference type="GO" id="GO:0090729">
    <property type="term" value="F:toxin activity"/>
    <property type="evidence" value="ECO:0007669"/>
    <property type="project" value="UniProtKB-KW"/>
</dbReference>
<evidence type="ECO:0000313" key="8">
    <source>
        <dbReference type="EMBL" id="ADN29724.1"/>
    </source>
</evidence>
<evidence type="ECO:0000256" key="3">
    <source>
        <dbReference type="ARBA" id="ARBA00022656"/>
    </source>
</evidence>
<comment type="subcellular location">
    <subcellularLocation>
        <location evidence="1">Secreted</location>
    </subcellularLocation>
</comment>
<evidence type="ECO:0000256" key="2">
    <source>
        <dbReference type="ARBA" id="ARBA00022525"/>
    </source>
</evidence>
<dbReference type="AlphaFoldDB" id="E2J706"/>
<dbReference type="GO" id="GO:0030682">
    <property type="term" value="P:symbiont-mediated perturbation of host defenses"/>
    <property type="evidence" value="ECO:0007669"/>
    <property type="project" value="InterPro"/>
</dbReference>
<dbReference type="SUPFAM" id="SSF50814">
    <property type="entry name" value="Lipocalins"/>
    <property type="match status" value="1"/>
</dbReference>
<keyword evidence="4 7" id="KW-0732">Signal</keyword>
<dbReference type="EMBL" id="HP429224">
    <property type="protein sequence ID" value="ADN29724.1"/>
    <property type="molecule type" value="mRNA"/>
</dbReference>
<evidence type="ECO:0000256" key="1">
    <source>
        <dbReference type="ARBA" id="ARBA00004613"/>
    </source>
</evidence>
<keyword evidence="5" id="KW-1199">Hemostasis impairing toxin</keyword>
<accession>E2J706</accession>
<reference evidence="8" key="1">
    <citation type="journal article" date="2012" name="Am. J. Trop. Med. Hyg.">
        <title>An insight into the sialotranscriptome of Triatoma matogrossensis, a kissing bug associated with fogo selvagem in South America.</title>
        <authorList>
            <person name="Assumpcao T.C."/>
            <person name="Eaton D.P."/>
            <person name="Pham V.M."/>
            <person name="Francischetti I.M."/>
            <person name="Aoki V."/>
            <person name="Hans-Filho G."/>
            <person name="Rivitti E.A."/>
            <person name="Valenzuela J.G."/>
            <person name="Diaz L.A."/>
            <person name="Ribeiro J.M."/>
        </authorList>
    </citation>
    <scope>NUCLEOTIDE SEQUENCE</scope>
    <source>
        <tissue evidence="8">Salivary gland</tissue>
    </source>
</reference>